<keyword evidence="2" id="KW-1185">Reference proteome</keyword>
<dbReference type="OrthoDB" id="1925699at2759"/>
<proteinExistence type="predicted"/>
<feature type="non-terminal residue" evidence="1">
    <location>
        <position position="1"/>
    </location>
</feature>
<dbReference type="PANTHER" id="PTHR31649">
    <property type="entry name" value="AGAP009604-PA"/>
    <property type="match status" value="1"/>
</dbReference>
<dbReference type="PANTHER" id="PTHR31649:SF10">
    <property type="entry name" value="IP19903P-RELATED"/>
    <property type="match status" value="1"/>
</dbReference>
<reference evidence="1 2" key="1">
    <citation type="submission" date="2015-09" db="EMBL/GenBank/DDBJ databases">
        <title>Draft genome of the scarab beetle Oryctes borbonicus.</title>
        <authorList>
            <person name="Meyer J.M."/>
            <person name="Markov G.V."/>
            <person name="Baskaran P."/>
            <person name="Herrmann M."/>
            <person name="Sommer R.J."/>
            <person name="Roedelsperger C."/>
        </authorList>
    </citation>
    <scope>NUCLEOTIDE SEQUENCE [LARGE SCALE GENOMIC DNA]</scope>
    <source>
        <strain evidence="1">OB123</strain>
        <tissue evidence="1">Whole animal</tissue>
    </source>
</reference>
<feature type="non-terminal residue" evidence="1">
    <location>
        <position position="100"/>
    </location>
</feature>
<organism evidence="1 2">
    <name type="scientific">Oryctes borbonicus</name>
    <dbReference type="NCBI Taxonomy" id="1629725"/>
    <lineage>
        <taxon>Eukaryota</taxon>
        <taxon>Metazoa</taxon>
        <taxon>Ecdysozoa</taxon>
        <taxon>Arthropoda</taxon>
        <taxon>Hexapoda</taxon>
        <taxon>Insecta</taxon>
        <taxon>Pterygota</taxon>
        <taxon>Neoptera</taxon>
        <taxon>Endopterygota</taxon>
        <taxon>Coleoptera</taxon>
        <taxon>Polyphaga</taxon>
        <taxon>Scarabaeiformia</taxon>
        <taxon>Scarabaeidae</taxon>
        <taxon>Dynastinae</taxon>
        <taxon>Oryctes</taxon>
    </lineage>
</organism>
<dbReference type="Pfam" id="PF11901">
    <property type="entry name" value="DM9"/>
    <property type="match status" value="1"/>
</dbReference>
<accession>A0A0T6B0Q3</accession>
<dbReference type="AlphaFoldDB" id="A0A0T6B0Q3"/>
<dbReference type="SMART" id="SM00696">
    <property type="entry name" value="DM9"/>
    <property type="match status" value="1"/>
</dbReference>
<comment type="caution">
    <text evidence="1">The sequence shown here is derived from an EMBL/GenBank/DDBJ whole genome shotgun (WGS) entry which is preliminary data.</text>
</comment>
<dbReference type="Proteomes" id="UP000051574">
    <property type="component" value="Unassembled WGS sequence"/>
</dbReference>
<protein>
    <submittedName>
        <fullName evidence="1">Uncharacterized protein</fullName>
    </submittedName>
</protein>
<name>A0A0T6B0Q3_9SCAR</name>
<sequence length="100" mass="10817">CDANTGVYSTSVHGGIDQDGTQIYVGRAFHAGDWIPAKVIPEKNVAYVAYDGKEIAVYQYQVLCEQRFDWQPCSGGNVPPHAVVGGRTADGELLYVGRAQ</sequence>
<evidence type="ECO:0000313" key="2">
    <source>
        <dbReference type="Proteomes" id="UP000051574"/>
    </source>
</evidence>
<dbReference type="InterPro" id="IPR006616">
    <property type="entry name" value="DM9_repeat"/>
</dbReference>
<evidence type="ECO:0000313" key="1">
    <source>
        <dbReference type="EMBL" id="KRT80670.1"/>
    </source>
</evidence>
<gene>
    <name evidence="1" type="ORF">AMK59_5193</name>
</gene>
<dbReference type="EMBL" id="LJIG01016415">
    <property type="protein sequence ID" value="KRT80670.1"/>
    <property type="molecule type" value="Genomic_DNA"/>
</dbReference>